<evidence type="ECO:0000256" key="9">
    <source>
        <dbReference type="PROSITE-ProRule" id="PRU10141"/>
    </source>
</evidence>
<dbReference type="SMART" id="SM00220">
    <property type="entry name" value="S_TKc"/>
    <property type="match status" value="1"/>
</dbReference>
<dbReference type="GO" id="GO:0005737">
    <property type="term" value="C:cytoplasm"/>
    <property type="evidence" value="ECO:0007669"/>
    <property type="project" value="TreeGrafter"/>
</dbReference>
<feature type="binding site" evidence="9">
    <location>
        <position position="138"/>
    </location>
    <ligand>
        <name>ATP</name>
        <dbReference type="ChEBI" id="CHEBI:30616"/>
    </ligand>
</feature>
<evidence type="ECO:0000313" key="12">
    <source>
        <dbReference type="EMBL" id="CAG6616542.1"/>
    </source>
</evidence>
<dbReference type="GO" id="GO:0005634">
    <property type="term" value="C:nucleus"/>
    <property type="evidence" value="ECO:0007669"/>
    <property type="project" value="TreeGrafter"/>
</dbReference>
<feature type="compositionally biased region" description="Low complexity" evidence="10">
    <location>
        <begin position="30"/>
        <end position="56"/>
    </location>
</feature>
<dbReference type="PANTHER" id="PTHR47634:SF9">
    <property type="entry name" value="PROTEIN KINASE DOMAIN-CONTAINING PROTEIN-RELATED"/>
    <property type="match status" value="1"/>
</dbReference>
<feature type="compositionally biased region" description="Polar residues" evidence="10">
    <location>
        <begin position="382"/>
        <end position="415"/>
    </location>
</feature>
<dbReference type="FunFam" id="3.30.200.20:FF:000163">
    <property type="entry name" value="SRSF protein kinase 2 isoform X1"/>
    <property type="match status" value="1"/>
</dbReference>
<keyword evidence="6 9" id="KW-0067">ATP-binding</keyword>
<dbReference type="InterPro" id="IPR000719">
    <property type="entry name" value="Prot_kinase_dom"/>
</dbReference>
<dbReference type="PROSITE" id="PS50011">
    <property type="entry name" value="PROTEIN_KINASE_DOM"/>
    <property type="match status" value="1"/>
</dbReference>
<dbReference type="PROSITE" id="PS00108">
    <property type="entry name" value="PROTEIN_KINASE_ST"/>
    <property type="match status" value="1"/>
</dbReference>
<dbReference type="EC" id="2.7.11.1" evidence="1"/>
<feature type="compositionally biased region" description="Basic residues" evidence="10">
    <location>
        <begin position="17"/>
        <end position="29"/>
    </location>
</feature>
<feature type="compositionally biased region" description="Acidic residues" evidence="10">
    <location>
        <begin position="430"/>
        <end position="441"/>
    </location>
</feature>
<feature type="compositionally biased region" description="Basic residues" evidence="10">
    <location>
        <begin position="293"/>
        <end position="307"/>
    </location>
</feature>
<dbReference type="InterPro" id="IPR008271">
    <property type="entry name" value="Ser/Thr_kinase_AS"/>
</dbReference>
<dbReference type="GO" id="GO:0000245">
    <property type="term" value="P:spliceosomal complex assembly"/>
    <property type="evidence" value="ECO:0007669"/>
    <property type="project" value="TreeGrafter"/>
</dbReference>
<name>A0A8D8M2P1_9HEMI</name>
<evidence type="ECO:0000256" key="10">
    <source>
        <dbReference type="SAM" id="MobiDB-lite"/>
    </source>
</evidence>
<evidence type="ECO:0000259" key="11">
    <source>
        <dbReference type="PROSITE" id="PS50011"/>
    </source>
</evidence>
<comment type="catalytic activity">
    <reaction evidence="8">
        <text>L-seryl-[protein] + ATP = O-phospho-L-seryl-[protein] + ADP + H(+)</text>
        <dbReference type="Rhea" id="RHEA:17989"/>
        <dbReference type="Rhea" id="RHEA-COMP:9863"/>
        <dbReference type="Rhea" id="RHEA-COMP:11604"/>
        <dbReference type="ChEBI" id="CHEBI:15378"/>
        <dbReference type="ChEBI" id="CHEBI:29999"/>
        <dbReference type="ChEBI" id="CHEBI:30616"/>
        <dbReference type="ChEBI" id="CHEBI:83421"/>
        <dbReference type="ChEBI" id="CHEBI:456216"/>
        <dbReference type="EC" id="2.7.11.1"/>
    </reaction>
</comment>
<evidence type="ECO:0000256" key="5">
    <source>
        <dbReference type="ARBA" id="ARBA00022777"/>
    </source>
</evidence>
<keyword evidence="3" id="KW-0808">Transferase</keyword>
<feature type="domain" description="Protein kinase" evidence="11">
    <location>
        <begin position="109"/>
        <end position="677"/>
    </location>
</feature>
<dbReference type="Gene3D" id="1.10.510.10">
    <property type="entry name" value="Transferase(Phosphotransferase) domain 1"/>
    <property type="match status" value="2"/>
</dbReference>
<keyword evidence="5 12" id="KW-0418">Kinase</keyword>
<keyword evidence="4 9" id="KW-0547">Nucleotide-binding</keyword>
<dbReference type="Gene3D" id="3.30.200.20">
    <property type="entry name" value="Phosphorylase Kinase, domain 1"/>
    <property type="match status" value="1"/>
</dbReference>
<dbReference type="FunFam" id="1.10.510.10:FF:000275">
    <property type="entry name" value="SRSF protein kinase 2 isoform X3"/>
    <property type="match status" value="1"/>
</dbReference>
<dbReference type="SUPFAM" id="SSF56112">
    <property type="entry name" value="Protein kinase-like (PK-like)"/>
    <property type="match status" value="1"/>
</dbReference>
<keyword evidence="2" id="KW-0723">Serine/threonine-protein kinase</keyword>
<dbReference type="InterPro" id="IPR051334">
    <property type="entry name" value="SRPK"/>
</dbReference>
<dbReference type="Pfam" id="PF00069">
    <property type="entry name" value="Pkinase"/>
    <property type="match status" value="2"/>
</dbReference>
<feature type="compositionally biased region" description="Low complexity" evidence="10">
    <location>
        <begin position="368"/>
        <end position="381"/>
    </location>
</feature>
<feature type="region of interest" description="Disordered" evidence="10">
    <location>
        <begin position="285"/>
        <end position="307"/>
    </location>
</feature>
<feature type="region of interest" description="Disordered" evidence="10">
    <location>
        <begin position="486"/>
        <end position="509"/>
    </location>
</feature>
<evidence type="ECO:0000256" key="4">
    <source>
        <dbReference type="ARBA" id="ARBA00022741"/>
    </source>
</evidence>
<dbReference type="GO" id="GO:0050684">
    <property type="term" value="P:regulation of mRNA processing"/>
    <property type="evidence" value="ECO:0007669"/>
    <property type="project" value="TreeGrafter"/>
</dbReference>
<dbReference type="GO" id="GO:0004674">
    <property type="term" value="F:protein serine/threonine kinase activity"/>
    <property type="evidence" value="ECO:0007669"/>
    <property type="project" value="UniProtKB-KW"/>
</dbReference>
<dbReference type="PANTHER" id="PTHR47634">
    <property type="entry name" value="PROTEIN KINASE DOMAIN-CONTAINING PROTEIN-RELATED"/>
    <property type="match status" value="1"/>
</dbReference>
<feature type="compositionally biased region" description="Acidic residues" evidence="10">
    <location>
        <begin position="80"/>
        <end position="89"/>
    </location>
</feature>
<evidence type="ECO:0000256" key="8">
    <source>
        <dbReference type="ARBA" id="ARBA00048679"/>
    </source>
</evidence>
<accession>A0A8D8M2P1</accession>
<feature type="region of interest" description="Disordered" evidence="10">
    <location>
        <begin position="355"/>
        <end position="456"/>
    </location>
</feature>
<evidence type="ECO:0000256" key="1">
    <source>
        <dbReference type="ARBA" id="ARBA00012513"/>
    </source>
</evidence>
<evidence type="ECO:0000256" key="7">
    <source>
        <dbReference type="ARBA" id="ARBA00047899"/>
    </source>
</evidence>
<dbReference type="EMBL" id="HBUF01036083">
    <property type="protein sequence ID" value="CAG6616542.1"/>
    <property type="molecule type" value="Transcribed_RNA"/>
</dbReference>
<protein>
    <recommendedName>
        <fullName evidence="1">non-specific serine/threonine protein kinase</fullName>
        <ecNumber evidence="1">2.7.11.1</ecNumber>
    </recommendedName>
</protein>
<proteinExistence type="predicted"/>
<dbReference type="AlphaFoldDB" id="A0A8D8M2P1"/>
<comment type="catalytic activity">
    <reaction evidence="7">
        <text>L-threonyl-[protein] + ATP = O-phospho-L-threonyl-[protein] + ADP + H(+)</text>
        <dbReference type="Rhea" id="RHEA:46608"/>
        <dbReference type="Rhea" id="RHEA-COMP:11060"/>
        <dbReference type="Rhea" id="RHEA-COMP:11605"/>
        <dbReference type="ChEBI" id="CHEBI:15378"/>
        <dbReference type="ChEBI" id="CHEBI:30013"/>
        <dbReference type="ChEBI" id="CHEBI:30616"/>
        <dbReference type="ChEBI" id="CHEBI:61977"/>
        <dbReference type="ChEBI" id="CHEBI:456216"/>
        <dbReference type="EC" id="2.7.11.1"/>
    </reaction>
</comment>
<evidence type="ECO:0000256" key="6">
    <source>
        <dbReference type="ARBA" id="ARBA00022840"/>
    </source>
</evidence>
<feature type="region of interest" description="Disordered" evidence="10">
    <location>
        <begin position="1"/>
        <end position="92"/>
    </location>
</feature>
<evidence type="ECO:0000256" key="3">
    <source>
        <dbReference type="ARBA" id="ARBA00022679"/>
    </source>
</evidence>
<organism evidence="12">
    <name type="scientific">Cacopsylla melanoneura</name>
    <dbReference type="NCBI Taxonomy" id="428564"/>
    <lineage>
        <taxon>Eukaryota</taxon>
        <taxon>Metazoa</taxon>
        <taxon>Ecdysozoa</taxon>
        <taxon>Arthropoda</taxon>
        <taxon>Hexapoda</taxon>
        <taxon>Insecta</taxon>
        <taxon>Pterygota</taxon>
        <taxon>Neoptera</taxon>
        <taxon>Paraneoptera</taxon>
        <taxon>Hemiptera</taxon>
        <taxon>Sternorrhyncha</taxon>
        <taxon>Psylloidea</taxon>
        <taxon>Psyllidae</taxon>
        <taxon>Psyllinae</taxon>
        <taxon>Cacopsylla</taxon>
    </lineage>
</organism>
<dbReference type="FunFam" id="1.10.510.10:FF:001037">
    <property type="entry name" value="SRSF protein kinase 2"/>
    <property type="match status" value="1"/>
</dbReference>
<dbReference type="GO" id="GO:0005524">
    <property type="term" value="F:ATP binding"/>
    <property type="evidence" value="ECO:0007669"/>
    <property type="project" value="UniProtKB-UniRule"/>
</dbReference>
<dbReference type="InterPro" id="IPR011009">
    <property type="entry name" value="Kinase-like_dom_sf"/>
</dbReference>
<reference evidence="12" key="1">
    <citation type="submission" date="2021-05" db="EMBL/GenBank/DDBJ databases">
        <authorList>
            <person name="Alioto T."/>
            <person name="Alioto T."/>
            <person name="Gomez Garrido J."/>
        </authorList>
    </citation>
    <scope>NUCLEOTIDE SEQUENCE</scope>
</reference>
<evidence type="ECO:0000256" key="2">
    <source>
        <dbReference type="ARBA" id="ARBA00022527"/>
    </source>
</evidence>
<sequence length="680" mass="76198">MNSSTKDVNRRVLAIQAKKKRHKPNKKNSKPQSSGKNQNSSNYQNQRENYNNYNNRYDNDFSLSDESHDEEDNNKFSISSDDDEQEDPEDYCKGGYHPVKIGMLFINRYRVTRKLGWGHFSTVWLCWDMEEKRFVALKVVKSAPQFAETALDEIKLLKCVRYGDVEDPSRERVVQLLDDFKIYGVNGTHVCMVFEVLGHNLLKLIVKSKYRGIPLENVRSIIRQILQGLNYLHTKCHIIHTDIKPENVLLCVDEAQVKALALNATELAATGHKLPVSFCSTAPPQENTEVSRRMSKNKKKKLKKKAKKENEMLMKQMKQIEELDVVCLAKCNTDQGSNSSEQAIVAMETNSADTAAADPLGPALNNGSTSSTSPTTLSPSLDQTNLNNGTAVHTVTSQENASESQTNNNSSSVSKETPPPRPLENQSSLDDPDDSLAEESESLAAPNVNQDDEEDLLSESLSAAAPLTPGKPHENGLSSCEVGEDALQSIPSSQQPPIPPELLKRSDPSRDVCDMDVKIADLGNACWVDKHFTEDVQTRQYRSLEVLINAGYDISADIWSVACMAFELATGDYLFEPHAGDTYSRDEDHLAHIIELLGEIPKRIIQSGNRSSEFFTKKGELRHISGLKPWDLYSVLVEKYNWAPEIARGFADFLRPMLNYDPKLRATAAQCLQHPWLRTN</sequence>
<dbReference type="PROSITE" id="PS00107">
    <property type="entry name" value="PROTEIN_KINASE_ATP"/>
    <property type="match status" value="1"/>
</dbReference>
<dbReference type="InterPro" id="IPR017441">
    <property type="entry name" value="Protein_kinase_ATP_BS"/>
</dbReference>